<name>A0A6N3AGC0_9FIRM</name>
<reference evidence="1" key="1">
    <citation type="submission" date="2019-11" db="EMBL/GenBank/DDBJ databases">
        <authorList>
            <person name="Feng L."/>
        </authorList>
    </citation>
    <scope>NUCLEOTIDE SEQUENCE</scope>
    <source>
        <strain evidence="1">VrattiLFYP33</strain>
    </source>
</reference>
<evidence type="ECO:0000313" key="1">
    <source>
        <dbReference type="EMBL" id="VYT91284.1"/>
    </source>
</evidence>
<accession>A0A6N3AGC0</accession>
<organism evidence="1">
    <name type="scientific">Veillonella ratti</name>
    <dbReference type="NCBI Taxonomy" id="103892"/>
    <lineage>
        <taxon>Bacteria</taxon>
        <taxon>Bacillati</taxon>
        <taxon>Bacillota</taxon>
        <taxon>Negativicutes</taxon>
        <taxon>Veillonellales</taxon>
        <taxon>Veillonellaceae</taxon>
        <taxon>Veillonella</taxon>
    </lineage>
</organism>
<proteinExistence type="predicted"/>
<dbReference type="EMBL" id="CACRUX010000032">
    <property type="protein sequence ID" value="VYT91284.1"/>
    <property type="molecule type" value="Genomic_DNA"/>
</dbReference>
<protein>
    <submittedName>
        <fullName evidence="1">Uncharacterized protein</fullName>
    </submittedName>
</protein>
<sequence length="195" mass="20540">MGTKTQSETGYTPFVPSILQEPDIKVSKVPVGHAYIPADTVIAVRLENELSSKKAHKNDIIPMKTVDNIIINDVVVIPAGTEVHAFVVGARKNGLFGRSGKLEFSVDSVKTINNVTIPLEYIGEKKAGNDGGAIAVAAVVSVVGGLFMKGKNISFPAGTTFDAKVVADTDLKVSLDDLASAMDPNKPHGVSITLK</sequence>
<dbReference type="AlphaFoldDB" id="A0A6N3AGC0"/>
<dbReference type="RefSeq" id="WP_021840962.1">
    <property type="nucleotide sequence ID" value="NZ_CACRUX010000032.1"/>
</dbReference>
<gene>
    <name evidence="1" type="ORF">VRLFYP33_00765</name>
</gene>